<keyword evidence="1" id="KW-0472">Membrane</keyword>
<feature type="transmembrane region" description="Helical" evidence="1">
    <location>
        <begin position="32"/>
        <end position="52"/>
    </location>
</feature>
<dbReference type="RefSeq" id="WP_205442645.1">
    <property type="nucleotide sequence ID" value="NZ_CP061510.1"/>
</dbReference>
<keyword evidence="1" id="KW-1133">Transmembrane helix</keyword>
<gene>
    <name evidence="2" type="ORF">IDJ81_00075</name>
</gene>
<protein>
    <submittedName>
        <fullName evidence="2">Uncharacterized protein</fullName>
    </submittedName>
</protein>
<accession>A0ABX7K8S8</accession>
<feature type="transmembrane region" description="Helical" evidence="1">
    <location>
        <begin position="7"/>
        <end position="26"/>
    </location>
</feature>
<sequence length="61" mass="7221">MTLARRLEIIVGIPAWIIMAAAMFLREPGEKPPIWGFVALCIFFLVWTFRFLSEEKKFFRD</sequence>
<name>A0ABX7K8S8_9SPHN</name>
<organism evidence="2 3">
    <name type="scientific">Tsuneonella flava</name>
    <dbReference type="NCBI Taxonomy" id="2055955"/>
    <lineage>
        <taxon>Bacteria</taxon>
        <taxon>Pseudomonadati</taxon>
        <taxon>Pseudomonadota</taxon>
        <taxon>Alphaproteobacteria</taxon>
        <taxon>Sphingomonadales</taxon>
        <taxon>Erythrobacteraceae</taxon>
        <taxon>Tsuneonella</taxon>
    </lineage>
</organism>
<evidence type="ECO:0000313" key="3">
    <source>
        <dbReference type="Proteomes" id="UP000663637"/>
    </source>
</evidence>
<evidence type="ECO:0000313" key="2">
    <source>
        <dbReference type="EMBL" id="QSB44640.1"/>
    </source>
</evidence>
<reference evidence="2 3" key="1">
    <citation type="submission" date="2020-09" db="EMBL/GenBank/DDBJ databases">
        <title>Complete genome sequence of altererythrobacter flavus SS-21NJ, isolated from Dongying oil sludge in Shandong province.</title>
        <authorList>
            <person name="Sun S."/>
            <person name="Zhang Z."/>
        </authorList>
    </citation>
    <scope>NUCLEOTIDE SEQUENCE [LARGE SCALE GENOMIC DNA]</scope>
    <source>
        <strain evidence="2 3">SS-21NJ</strain>
    </source>
</reference>
<keyword evidence="1" id="KW-0812">Transmembrane</keyword>
<dbReference type="Proteomes" id="UP000663637">
    <property type="component" value="Chromosome"/>
</dbReference>
<keyword evidence="3" id="KW-1185">Reference proteome</keyword>
<dbReference type="EMBL" id="CP061510">
    <property type="protein sequence ID" value="QSB44640.1"/>
    <property type="molecule type" value="Genomic_DNA"/>
</dbReference>
<proteinExistence type="predicted"/>
<evidence type="ECO:0000256" key="1">
    <source>
        <dbReference type="SAM" id="Phobius"/>
    </source>
</evidence>